<dbReference type="EMBL" id="SRLO01000165">
    <property type="protein sequence ID" value="TNN70308.1"/>
    <property type="molecule type" value="Genomic_DNA"/>
</dbReference>
<reference evidence="2 3" key="1">
    <citation type="submission" date="2019-03" db="EMBL/GenBank/DDBJ databases">
        <title>First draft genome of Liparis tanakae, snailfish: a comprehensive survey of snailfish specific genes.</title>
        <authorList>
            <person name="Kim W."/>
            <person name="Song I."/>
            <person name="Jeong J.-H."/>
            <person name="Kim D."/>
            <person name="Kim S."/>
            <person name="Ryu S."/>
            <person name="Song J.Y."/>
            <person name="Lee S.K."/>
        </authorList>
    </citation>
    <scope>NUCLEOTIDE SEQUENCE [LARGE SCALE GENOMIC DNA]</scope>
    <source>
        <tissue evidence="2">Muscle</tissue>
    </source>
</reference>
<feature type="region of interest" description="Disordered" evidence="1">
    <location>
        <begin position="34"/>
        <end position="85"/>
    </location>
</feature>
<feature type="region of interest" description="Disordered" evidence="1">
    <location>
        <begin position="161"/>
        <end position="180"/>
    </location>
</feature>
<dbReference type="Proteomes" id="UP000314294">
    <property type="component" value="Unassembled WGS sequence"/>
</dbReference>
<protein>
    <submittedName>
        <fullName evidence="2">Uncharacterized protein</fullName>
    </submittedName>
</protein>
<evidence type="ECO:0000313" key="3">
    <source>
        <dbReference type="Proteomes" id="UP000314294"/>
    </source>
</evidence>
<evidence type="ECO:0000256" key="1">
    <source>
        <dbReference type="SAM" id="MobiDB-lite"/>
    </source>
</evidence>
<dbReference type="AlphaFoldDB" id="A0A4Z2HXA4"/>
<feature type="compositionally biased region" description="Basic and acidic residues" evidence="1">
    <location>
        <begin position="169"/>
        <end position="180"/>
    </location>
</feature>
<feature type="compositionally biased region" description="Basic and acidic residues" evidence="1">
    <location>
        <begin position="34"/>
        <end position="46"/>
    </location>
</feature>
<accession>A0A4Z2HXA4</accession>
<sequence>MTRRAVDVLSPVARLLALAEVEMEVEEGRREGGREGWRRVLSEEQRAGAPGAQRRVQGARSTATSPGLAPRLHRGRRRLVGGGRGVGRRGRSHFFTSRHLNLCRMKPHVLLNNLITVTFRTLLQRRSRGVEAFVCRVGGCVLSASWRQTGDMLPSRLQLAQRTHAHASPPREARSGREDRTTNIFDAHVNTARFIQISF</sequence>
<gene>
    <name evidence="2" type="ORF">EYF80_019522</name>
</gene>
<keyword evidence="3" id="KW-1185">Reference proteome</keyword>
<proteinExistence type="predicted"/>
<name>A0A4Z2HXA4_9TELE</name>
<organism evidence="2 3">
    <name type="scientific">Liparis tanakae</name>
    <name type="common">Tanaka's snailfish</name>
    <dbReference type="NCBI Taxonomy" id="230148"/>
    <lineage>
        <taxon>Eukaryota</taxon>
        <taxon>Metazoa</taxon>
        <taxon>Chordata</taxon>
        <taxon>Craniata</taxon>
        <taxon>Vertebrata</taxon>
        <taxon>Euteleostomi</taxon>
        <taxon>Actinopterygii</taxon>
        <taxon>Neopterygii</taxon>
        <taxon>Teleostei</taxon>
        <taxon>Neoteleostei</taxon>
        <taxon>Acanthomorphata</taxon>
        <taxon>Eupercaria</taxon>
        <taxon>Perciformes</taxon>
        <taxon>Cottioidei</taxon>
        <taxon>Cottales</taxon>
        <taxon>Liparidae</taxon>
        <taxon>Liparis</taxon>
    </lineage>
</organism>
<comment type="caution">
    <text evidence="2">The sequence shown here is derived from an EMBL/GenBank/DDBJ whole genome shotgun (WGS) entry which is preliminary data.</text>
</comment>
<evidence type="ECO:0000313" key="2">
    <source>
        <dbReference type="EMBL" id="TNN70308.1"/>
    </source>
</evidence>